<evidence type="ECO:0000256" key="1">
    <source>
        <dbReference type="ARBA" id="ARBA00022603"/>
    </source>
</evidence>
<evidence type="ECO:0000313" key="6">
    <source>
        <dbReference type="EMBL" id="MFD2757912.1"/>
    </source>
</evidence>
<keyword evidence="2 4" id="KW-0808">Transferase</keyword>
<dbReference type="EMBL" id="JBHUNE010000003">
    <property type="protein sequence ID" value="MFD2757912.1"/>
    <property type="molecule type" value="Genomic_DNA"/>
</dbReference>
<evidence type="ECO:0000259" key="5">
    <source>
        <dbReference type="PROSITE" id="PS50926"/>
    </source>
</evidence>
<evidence type="ECO:0000256" key="3">
    <source>
        <dbReference type="ARBA" id="ARBA00022691"/>
    </source>
</evidence>
<dbReference type="SUPFAM" id="SSF53335">
    <property type="entry name" value="S-adenosyl-L-methionine-dependent methyltransferases"/>
    <property type="match status" value="1"/>
</dbReference>
<sequence length="432" mass="46989">MTDPTASTPELTEGDLVELEIGDVAHGGIFVARHPSGRVVFVADALPGERVLARVSEVRKRFARAETVSTLEASPERVDHVWAEAALDRDPDDRAGGAEFGHALPEFGRELKRRVLVDSLARFGGLDAESGLLDELRVAALPGDDESRGTGWRTRLTLHVGDDRRVGPYAARSHRIVDVASLPLAFPELETRALAEIAEGSRSPGRIDFVAPSDSDVRLRRRPDGKPAREPETLYERVHDHDFAVGEDGFWQVHRYAAVTLFDAVRDAINADAFDPEAQHLDLYGGVGLLGAALAEHTGAREVRLESVESAETATAHARANLSEWGGATAVTARVDRYLQQLARDADEATRESVRRGTVVLDPPRAGAKEPVIDALAELAPSQLVYVACDPVALGRDTGLLRERGYELARVRAFDLFPNTHHVEAVATFVRA</sequence>
<feature type="binding site" evidence="4">
    <location>
        <position position="252"/>
    </location>
    <ligand>
        <name>S-adenosyl-L-methionine</name>
        <dbReference type="ChEBI" id="CHEBI:59789"/>
    </ligand>
</feature>
<comment type="similarity">
    <text evidence="4">Belongs to the class I-like SAM-binding methyltransferase superfamily. RNA M5U methyltransferase family.</text>
</comment>
<dbReference type="Gene3D" id="2.40.50.140">
    <property type="entry name" value="Nucleic acid-binding proteins"/>
    <property type="match status" value="1"/>
</dbReference>
<feature type="active site" description="Nucleophile" evidence="4">
    <location>
        <position position="389"/>
    </location>
</feature>
<feature type="binding site" evidence="4">
    <location>
        <position position="309"/>
    </location>
    <ligand>
        <name>S-adenosyl-L-methionine</name>
        <dbReference type="ChEBI" id="CHEBI:59789"/>
    </ligand>
</feature>
<dbReference type="EC" id="2.1.1.-" evidence="6"/>
<accession>A0ABW5UZR4</accession>
<feature type="binding site" evidence="4">
    <location>
        <position position="362"/>
    </location>
    <ligand>
        <name>S-adenosyl-L-methionine</name>
        <dbReference type="ChEBI" id="CHEBI:59789"/>
    </ligand>
</feature>
<reference evidence="7" key="1">
    <citation type="journal article" date="2019" name="Int. J. Syst. Evol. Microbiol.">
        <title>The Global Catalogue of Microorganisms (GCM) 10K type strain sequencing project: providing services to taxonomists for standard genome sequencing and annotation.</title>
        <authorList>
            <consortium name="The Broad Institute Genomics Platform"/>
            <consortium name="The Broad Institute Genome Sequencing Center for Infectious Disease"/>
            <person name="Wu L."/>
            <person name="Ma J."/>
        </authorList>
    </citation>
    <scope>NUCLEOTIDE SEQUENCE [LARGE SCALE GENOMIC DNA]</scope>
    <source>
        <strain evidence="7">TISTR 1514</strain>
    </source>
</reference>
<dbReference type="Gene3D" id="3.40.50.150">
    <property type="entry name" value="Vaccinia Virus protein VP39"/>
    <property type="match status" value="1"/>
</dbReference>
<proteinExistence type="inferred from homology"/>
<dbReference type="PROSITE" id="PS51687">
    <property type="entry name" value="SAM_MT_RNA_M5U"/>
    <property type="match status" value="1"/>
</dbReference>
<evidence type="ECO:0000313" key="7">
    <source>
        <dbReference type="Proteomes" id="UP001597492"/>
    </source>
</evidence>
<dbReference type="InterPro" id="IPR002792">
    <property type="entry name" value="TRAM_dom"/>
</dbReference>
<organism evidence="6 7">
    <name type="scientific">Gulosibacter faecalis</name>
    <dbReference type="NCBI Taxonomy" id="272240"/>
    <lineage>
        <taxon>Bacteria</taxon>
        <taxon>Bacillati</taxon>
        <taxon>Actinomycetota</taxon>
        <taxon>Actinomycetes</taxon>
        <taxon>Micrococcales</taxon>
        <taxon>Microbacteriaceae</taxon>
        <taxon>Gulosibacter</taxon>
    </lineage>
</organism>
<dbReference type="PROSITE" id="PS50926">
    <property type="entry name" value="TRAM"/>
    <property type="match status" value="1"/>
</dbReference>
<dbReference type="InterPro" id="IPR029063">
    <property type="entry name" value="SAM-dependent_MTases_sf"/>
</dbReference>
<keyword evidence="7" id="KW-1185">Reference proteome</keyword>
<dbReference type="RefSeq" id="WP_019619773.1">
    <property type="nucleotide sequence ID" value="NZ_JBHUNE010000003.1"/>
</dbReference>
<keyword evidence="1 4" id="KW-0489">Methyltransferase</keyword>
<dbReference type="InterPro" id="IPR010280">
    <property type="entry name" value="U5_MeTrfase_fam"/>
</dbReference>
<feature type="binding site" evidence="4">
    <location>
        <position position="284"/>
    </location>
    <ligand>
        <name>S-adenosyl-L-methionine</name>
        <dbReference type="ChEBI" id="CHEBI:59789"/>
    </ligand>
</feature>
<evidence type="ECO:0000256" key="2">
    <source>
        <dbReference type="ARBA" id="ARBA00022679"/>
    </source>
</evidence>
<dbReference type="GO" id="GO:0008168">
    <property type="term" value="F:methyltransferase activity"/>
    <property type="evidence" value="ECO:0007669"/>
    <property type="project" value="UniProtKB-KW"/>
</dbReference>
<protein>
    <submittedName>
        <fullName evidence="6">Class I SAM-dependent RNA methyltransferase</fullName>
        <ecNumber evidence="6">2.1.1.-</ecNumber>
    </submittedName>
</protein>
<dbReference type="PANTHER" id="PTHR11061:SF30">
    <property type="entry name" value="TRNA (URACIL(54)-C(5))-METHYLTRANSFERASE"/>
    <property type="match status" value="1"/>
</dbReference>
<name>A0ABW5UZR4_9MICO</name>
<comment type="caution">
    <text evidence="6">The sequence shown here is derived from an EMBL/GenBank/DDBJ whole genome shotgun (WGS) entry which is preliminary data.</text>
</comment>
<dbReference type="InterPro" id="IPR012340">
    <property type="entry name" value="NA-bd_OB-fold"/>
</dbReference>
<dbReference type="Proteomes" id="UP001597492">
    <property type="component" value="Unassembled WGS sequence"/>
</dbReference>
<dbReference type="SUPFAM" id="SSF50249">
    <property type="entry name" value="Nucleic acid-binding proteins"/>
    <property type="match status" value="1"/>
</dbReference>
<dbReference type="Pfam" id="PF01938">
    <property type="entry name" value="TRAM"/>
    <property type="match status" value="1"/>
</dbReference>
<dbReference type="Pfam" id="PF05958">
    <property type="entry name" value="tRNA_U5-meth_tr"/>
    <property type="match status" value="1"/>
</dbReference>
<evidence type="ECO:0000256" key="4">
    <source>
        <dbReference type="PROSITE-ProRule" id="PRU01024"/>
    </source>
</evidence>
<dbReference type="PANTHER" id="PTHR11061">
    <property type="entry name" value="RNA M5U METHYLTRANSFERASE"/>
    <property type="match status" value="1"/>
</dbReference>
<gene>
    <name evidence="6" type="ORF">ACFSW7_05925</name>
</gene>
<dbReference type="GO" id="GO:0032259">
    <property type="term" value="P:methylation"/>
    <property type="evidence" value="ECO:0007669"/>
    <property type="project" value="UniProtKB-KW"/>
</dbReference>
<feature type="domain" description="TRAM" evidence="5">
    <location>
        <begin position="10"/>
        <end position="69"/>
    </location>
</feature>
<keyword evidence="3 4" id="KW-0949">S-adenosyl-L-methionine</keyword>